<proteinExistence type="inferred from homology"/>
<dbReference type="HOGENOM" id="CLU_1323354_0_0_9"/>
<dbReference type="GO" id="GO:1901678">
    <property type="term" value="P:iron coordination entity transport"/>
    <property type="evidence" value="ECO:0007669"/>
    <property type="project" value="UniProtKB-ARBA"/>
</dbReference>
<dbReference type="InterPro" id="IPR002491">
    <property type="entry name" value="ABC_transptr_periplasmic_BD"/>
</dbReference>
<dbReference type="AlphaFoldDB" id="G5IGX2"/>
<evidence type="ECO:0000256" key="6">
    <source>
        <dbReference type="SAM" id="SignalP"/>
    </source>
</evidence>
<dbReference type="Proteomes" id="UP000005384">
    <property type="component" value="Unassembled WGS sequence"/>
</dbReference>
<dbReference type="PROSITE" id="PS50983">
    <property type="entry name" value="FE_B12_PBP"/>
    <property type="match status" value="1"/>
</dbReference>
<dbReference type="PROSITE" id="PS51257">
    <property type="entry name" value="PROKAR_LIPOPROTEIN"/>
    <property type="match status" value="1"/>
</dbReference>
<evidence type="ECO:0000313" key="8">
    <source>
        <dbReference type="EMBL" id="EHI59257.1"/>
    </source>
</evidence>
<organism evidence="8 9">
    <name type="scientific">Hungatella hathewayi WAL-18680</name>
    <dbReference type="NCBI Taxonomy" id="742737"/>
    <lineage>
        <taxon>Bacteria</taxon>
        <taxon>Bacillati</taxon>
        <taxon>Bacillota</taxon>
        <taxon>Clostridia</taxon>
        <taxon>Lachnospirales</taxon>
        <taxon>Lachnospiraceae</taxon>
        <taxon>Hungatella</taxon>
    </lineage>
</organism>
<gene>
    <name evidence="8" type="ORF">HMPREF9473_02750</name>
</gene>
<dbReference type="PANTHER" id="PTHR30532:SF28">
    <property type="entry name" value="PETROBACTIN-BINDING PROTEIN YCLQ"/>
    <property type="match status" value="1"/>
</dbReference>
<evidence type="ECO:0000256" key="4">
    <source>
        <dbReference type="ARBA" id="ARBA00022729"/>
    </source>
</evidence>
<dbReference type="RefSeq" id="WP_006780729.1">
    <property type="nucleotide sequence ID" value="NZ_JH379027.1"/>
</dbReference>
<comment type="similarity">
    <text evidence="2">Belongs to the bacterial solute-binding protein 8 family.</text>
</comment>
<sequence>MRKVLMKAGKKAGIYLAVGVLAVTALTACGKGTGETATQSAEQTTSGDTAGDNNGSGASGAESEALETEELKSQASGTVKASTNHGEVELPVNPGRVVVFDMGILDSLDYLGVEAEYAVPTANLLDNLSKYQSSVNAGGIKEPDMETIYEFEPDLIIISGRQEAFYEELSKIAPTWDTSMDYNNLMEDFVDIYTTLGQVFDREEEIAA</sequence>
<feature type="compositionally biased region" description="Polar residues" evidence="5">
    <location>
        <begin position="73"/>
        <end position="85"/>
    </location>
</feature>
<name>G5IGX2_9FIRM</name>
<evidence type="ECO:0000256" key="3">
    <source>
        <dbReference type="ARBA" id="ARBA00022448"/>
    </source>
</evidence>
<dbReference type="PANTHER" id="PTHR30532">
    <property type="entry name" value="IRON III DICITRATE-BINDING PERIPLASMIC PROTEIN"/>
    <property type="match status" value="1"/>
</dbReference>
<feature type="signal peptide" evidence="6">
    <location>
        <begin position="1"/>
        <end position="30"/>
    </location>
</feature>
<feature type="chain" id="PRO_5003478755" description="Fe/B12 periplasmic-binding domain-containing protein" evidence="6">
    <location>
        <begin position="31"/>
        <end position="208"/>
    </location>
</feature>
<feature type="compositionally biased region" description="Polar residues" evidence="5">
    <location>
        <begin position="35"/>
        <end position="53"/>
    </location>
</feature>
<comment type="caution">
    <text evidence="8">The sequence shown here is derived from an EMBL/GenBank/DDBJ whole genome shotgun (WGS) entry which is preliminary data.</text>
</comment>
<comment type="subcellular location">
    <subcellularLocation>
        <location evidence="1">Cell envelope</location>
    </subcellularLocation>
</comment>
<evidence type="ECO:0000256" key="2">
    <source>
        <dbReference type="ARBA" id="ARBA00008814"/>
    </source>
</evidence>
<keyword evidence="3" id="KW-0813">Transport</keyword>
<reference evidence="8 9" key="1">
    <citation type="submission" date="2011-08" db="EMBL/GenBank/DDBJ databases">
        <title>The Genome Sequence of Clostridium hathewayi WAL-18680.</title>
        <authorList>
            <consortium name="The Broad Institute Genome Sequencing Platform"/>
            <person name="Earl A."/>
            <person name="Ward D."/>
            <person name="Feldgarden M."/>
            <person name="Gevers D."/>
            <person name="Finegold S.M."/>
            <person name="Summanen P.H."/>
            <person name="Molitoris D.R."/>
            <person name="Song M."/>
            <person name="Daigneault M."/>
            <person name="Allen-Vercoe E."/>
            <person name="Young S.K."/>
            <person name="Zeng Q."/>
            <person name="Gargeya S."/>
            <person name="Fitzgerald M."/>
            <person name="Haas B."/>
            <person name="Abouelleil A."/>
            <person name="Alvarado L."/>
            <person name="Arachchi H.M."/>
            <person name="Berlin A."/>
            <person name="Brown A."/>
            <person name="Chapman S.B."/>
            <person name="Chen Z."/>
            <person name="Dunbar C."/>
            <person name="Freedman E."/>
            <person name="Gearin G."/>
            <person name="Gellesch M."/>
            <person name="Goldberg J."/>
            <person name="Griggs A."/>
            <person name="Gujja S."/>
            <person name="Heiman D."/>
            <person name="Howarth C."/>
            <person name="Larson L."/>
            <person name="Lui A."/>
            <person name="MacDonald P.J.P."/>
            <person name="Montmayeur A."/>
            <person name="Murphy C."/>
            <person name="Neiman D."/>
            <person name="Pearson M."/>
            <person name="Priest M."/>
            <person name="Roberts A."/>
            <person name="Saif S."/>
            <person name="Shea T."/>
            <person name="Shenoy N."/>
            <person name="Sisk P."/>
            <person name="Stolte C."/>
            <person name="Sykes S."/>
            <person name="Wortman J."/>
            <person name="Nusbaum C."/>
            <person name="Birren B."/>
        </authorList>
    </citation>
    <scope>NUCLEOTIDE SEQUENCE [LARGE SCALE GENOMIC DNA]</scope>
    <source>
        <strain evidence="8 9">WAL-18680</strain>
    </source>
</reference>
<keyword evidence="9" id="KW-1185">Reference proteome</keyword>
<evidence type="ECO:0000256" key="1">
    <source>
        <dbReference type="ARBA" id="ARBA00004196"/>
    </source>
</evidence>
<dbReference type="InterPro" id="IPR051313">
    <property type="entry name" value="Bact_iron-sidero_bind"/>
</dbReference>
<protein>
    <recommendedName>
        <fullName evidence="7">Fe/B12 periplasmic-binding domain-containing protein</fullName>
    </recommendedName>
</protein>
<feature type="non-terminal residue" evidence="8">
    <location>
        <position position="208"/>
    </location>
</feature>
<feature type="domain" description="Fe/B12 periplasmic-binding" evidence="7">
    <location>
        <begin position="96"/>
        <end position="208"/>
    </location>
</feature>
<dbReference type="EMBL" id="ADLN01000067">
    <property type="protein sequence ID" value="EHI59257.1"/>
    <property type="molecule type" value="Genomic_DNA"/>
</dbReference>
<dbReference type="Pfam" id="PF01497">
    <property type="entry name" value="Peripla_BP_2"/>
    <property type="match status" value="1"/>
</dbReference>
<dbReference type="Gene3D" id="3.40.50.1980">
    <property type="entry name" value="Nitrogenase molybdenum iron protein domain"/>
    <property type="match status" value="1"/>
</dbReference>
<evidence type="ECO:0000259" key="7">
    <source>
        <dbReference type="PROSITE" id="PS50983"/>
    </source>
</evidence>
<keyword evidence="4 6" id="KW-0732">Signal</keyword>
<dbReference type="SUPFAM" id="SSF53807">
    <property type="entry name" value="Helical backbone' metal receptor"/>
    <property type="match status" value="1"/>
</dbReference>
<dbReference type="GO" id="GO:0030288">
    <property type="term" value="C:outer membrane-bounded periplasmic space"/>
    <property type="evidence" value="ECO:0007669"/>
    <property type="project" value="TreeGrafter"/>
</dbReference>
<accession>G5IGX2</accession>
<evidence type="ECO:0000313" key="9">
    <source>
        <dbReference type="Proteomes" id="UP000005384"/>
    </source>
</evidence>
<feature type="region of interest" description="Disordered" evidence="5">
    <location>
        <begin position="33"/>
        <end position="87"/>
    </location>
</feature>
<evidence type="ECO:0000256" key="5">
    <source>
        <dbReference type="SAM" id="MobiDB-lite"/>
    </source>
</evidence>